<gene>
    <name evidence="2" type="ORF">scyTo_0018770</name>
</gene>
<feature type="domain" description="AB hydrolase-1" evidence="1">
    <location>
        <begin position="129"/>
        <end position="350"/>
    </location>
</feature>
<dbReference type="Pfam" id="PF12697">
    <property type="entry name" value="Abhydrolase_6"/>
    <property type="match status" value="1"/>
</dbReference>
<dbReference type="Proteomes" id="UP000288216">
    <property type="component" value="Unassembled WGS sequence"/>
</dbReference>
<reference evidence="2 3" key="1">
    <citation type="journal article" date="2018" name="Nat. Ecol. Evol.">
        <title>Shark genomes provide insights into elasmobranch evolution and the origin of vertebrates.</title>
        <authorList>
            <person name="Hara Y"/>
            <person name="Yamaguchi K"/>
            <person name="Onimaru K"/>
            <person name="Kadota M"/>
            <person name="Koyanagi M"/>
            <person name="Keeley SD"/>
            <person name="Tatsumi K"/>
            <person name="Tanaka K"/>
            <person name="Motone F"/>
            <person name="Kageyama Y"/>
            <person name="Nozu R"/>
            <person name="Adachi N"/>
            <person name="Nishimura O"/>
            <person name="Nakagawa R"/>
            <person name="Tanegashima C"/>
            <person name="Kiyatake I"/>
            <person name="Matsumoto R"/>
            <person name="Murakumo K"/>
            <person name="Nishida K"/>
            <person name="Terakita A"/>
            <person name="Kuratani S"/>
            <person name="Sato K"/>
            <person name="Hyodo S Kuraku.S."/>
        </authorList>
    </citation>
    <scope>NUCLEOTIDE SEQUENCE [LARGE SCALE GENOMIC DNA]</scope>
</reference>
<dbReference type="SUPFAM" id="SSF53474">
    <property type="entry name" value="alpha/beta-Hydrolases"/>
    <property type="match status" value="2"/>
</dbReference>
<protein>
    <recommendedName>
        <fullName evidence="1">AB hydrolase-1 domain-containing protein</fullName>
    </recommendedName>
</protein>
<sequence>MRKPLEEMYGAETFAKTWAAWIDGVSEIEKRSDGNICKEVLPQVKCPTLIIHGEKDPMMPGFHADYLHKHIKGSRLHVMAEGKHNLHLRFAEEFNSLVEEFLITITSAKIEVNGVHLHYQQTGKGDHPLLLLPGALGSSQTDFGPQLKSLNKERFTVVSWDPRGYGRSIPPQREYPLDFYHTDAQDAVDLMNALHFRRFSLLGWSGGGIAALITASKYPSLVCKLVVWGANAYISQEDIVSLDKSVRDVSKWSEKMRKTMVEMYGAEYFTKTWAAWIDVINAFGKEPDGNMCRDILPQVKCPILIVHGEKDAVLLRDHADYLHEQIKGSRLHLMAEGKHNLHLQFAEEFNSLVEEFLMSQD</sequence>
<keyword evidence="3" id="KW-1185">Reference proteome</keyword>
<dbReference type="GO" id="GO:0017171">
    <property type="term" value="F:serine hydrolase activity"/>
    <property type="evidence" value="ECO:0007669"/>
    <property type="project" value="TreeGrafter"/>
</dbReference>
<dbReference type="InterPro" id="IPR000073">
    <property type="entry name" value="AB_hydrolase_1"/>
</dbReference>
<dbReference type="OrthoDB" id="19657at2759"/>
<comment type="caution">
    <text evidence="2">The sequence shown here is derived from an EMBL/GenBank/DDBJ whole genome shotgun (WGS) entry which is preliminary data.</text>
</comment>
<dbReference type="PANTHER" id="PTHR46331:SF2">
    <property type="entry name" value="VALACYCLOVIR HYDROLASE"/>
    <property type="match status" value="1"/>
</dbReference>
<dbReference type="InterPro" id="IPR029058">
    <property type="entry name" value="AB_hydrolase_fold"/>
</dbReference>
<dbReference type="STRING" id="75743.A0A401Q2I9"/>
<evidence type="ECO:0000259" key="1">
    <source>
        <dbReference type="Pfam" id="PF12697"/>
    </source>
</evidence>
<evidence type="ECO:0000313" key="2">
    <source>
        <dbReference type="EMBL" id="GCB79578.1"/>
    </source>
</evidence>
<name>A0A401Q2I9_SCYTO</name>
<dbReference type="Gene3D" id="3.40.50.1820">
    <property type="entry name" value="alpha/beta hydrolase"/>
    <property type="match status" value="2"/>
</dbReference>
<dbReference type="EMBL" id="BFAA01013386">
    <property type="protein sequence ID" value="GCB79578.1"/>
    <property type="molecule type" value="Genomic_DNA"/>
</dbReference>
<dbReference type="PANTHER" id="PTHR46331">
    <property type="entry name" value="VALACYCLOVIR HYDROLASE"/>
    <property type="match status" value="1"/>
</dbReference>
<organism evidence="2 3">
    <name type="scientific">Scyliorhinus torazame</name>
    <name type="common">Cloudy catshark</name>
    <name type="synonym">Catulus torazame</name>
    <dbReference type="NCBI Taxonomy" id="75743"/>
    <lineage>
        <taxon>Eukaryota</taxon>
        <taxon>Metazoa</taxon>
        <taxon>Chordata</taxon>
        <taxon>Craniata</taxon>
        <taxon>Vertebrata</taxon>
        <taxon>Chondrichthyes</taxon>
        <taxon>Elasmobranchii</taxon>
        <taxon>Galeomorphii</taxon>
        <taxon>Galeoidea</taxon>
        <taxon>Carcharhiniformes</taxon>
        <taxon>Scyliorhinidae</taxon>
        <taxon>Scyliorhinus</taxon>
    </lineage>
</organism>
<dbReference type="AlphaFoldDB" id="A0A401Q2I9"/>
<evidence type="ECO:0000313" key="3">
    <source>
        <dbReference type="Proteomes" id="UP000288216"/>
    </source>
</evidence>
<dbReference type="OMA" id="FICVELP"/>
<proteinExistence type="predicted"/>
<accession>A0A401Q2I9</accession>